<sequence>MKFPSDRRAKPSTIAFRIALLLSSAMQSGPALAADPALVPGFSFELRMSKEDYVKEVAALDQDRIDPAKVEASPVPAFSSIITGVTAGTPAAQAGVGVGWRVTALNGREVWHRLEPWEPDDQGKREMTFVTPKGERKKLSFEPGKIGTFTVNSRRLEVAALHLTPRGPWDRDLMVAAVAWTAGDHDLSETALRAAMNRGMPAGTVLYHFGSLIALDHGDIKMAKELNTRVMNSFPAPPGKGKEHEKEIPRFYREGIRELGLATGDYRLFARANRENEGLNTPALLPAMADQWIQWSITDDHGSLLPDVMKLQGPDLLAKCEKFVPRWQAKTDFFNFDKARAGRYLEEVPPGKFDRQSFAPPGAVRDMVWHVRFSFREYGKPAPQRNNFLYFALMDRQMKSQAAAHPGSAYLDRSVLYLQIMRFPEDDRQEVGVGIGPCYSWVEMSPNLPSMSVEEFDSFKKMIWAKDPKSHEVKRRVHDLTLIRSGNIAEIVLNGRTLMRAPVDPAVEDLYATFHSEGISFAIDGMTIHQIGTE</sequence>
<keyword evidence="1" id="KW-0732">Signal</keyword>
<name>A0ABU9AYK2_9BACT</name>
<protein>
    <recommendedName>
        <fullName evidence="4">PDZ domain-containing protein</fullName>
    </recommendedName>
</protein>
<keyword evidence="3" id="KW-1185">Reference proteome</keyword>
<comment type="caution">
    <text evidence="2">The sequence shown here is derived from an EMBL/GenBank/DDBJ whole genome shotgun (WGS) entry which is preliminary data.</text>
</comment>
<feature type="signal peptide" evidence="1">
    <location>
        <begin position="1"/>
        <end position="33"/>
    </location>
</feature>
<dbReference type="Proteomes" id="UP001371305">
    <property type="component" value="Unassembled WGS sequence"/>
</dbReference>
<dbReference type="EMBL" id="JBBUKT010000005">
    <property type="protein sequence ID" value="MEK7951832.1"/>
    <property type="molecule type" value="Genomic_DNA"/>
</dbReference>
<organism evidence="2 3">
    <name type="scientific">Luteolibacter soli</name>
    <dbReference type="NCBI Taxonomy" id="3135280"/>
    <lineage>
        <taxon>Bacteria</taxon>
        <taxon>Pseudomonadati</taxon>
        <taxon>Verrucomicrobiota</taxon>
        <taxon>Verrucomicrobiia</taxon>
        <taxon>Verrucomicrobiales</taxon>
        <taxon>Verrucomicrobiaceae</taxon>
        <taxon>Luteolibacter</taxon>
    </lineage>
</organism>
<proteinExistence type="predicted"/>
<evidence type="ECO:0000313" key="2">
    <source>
        <dbReference type="EMBL" id="MEK7951832.1"/>
    </source>
</evidence>
<dbReference type="SUPFAM" id="SSF50156">
    <property type="entry name" value="PDZ domain-like"/>
    <property type="match status" value="1"/>
</dbReference>
<accession>A0ABU9AYK2</accession>
<evidence type="ECO:0008006" key="4">
    <source>
        <dbReference type="Google" id="ProtNLM"/>
    </source>
</evidence>
<dbReference type="InterPro" id="IPR036034">
    <property type="entry name" value="PDZ_sf"/>
</dbReference>
<reference evidence="2 3" key="1">
    <citation type="submission" date="2024-04" db="EMBL/GenBank/DDBJ databases">
        <title>Luteolibacter sp. isolated from soil.</title>
        <authorList>
            <person name="An J."/>
        </authorList>
    </citation>
    <scope>NUCLEOTIDE SEQUENCE [LARGE SCALE GENOMIC DNA]</scope>
    <source>
        <strain evidence="2 3">Y139</strain>
    </source>
</reference>
<dbReference type="RefSeq" id="WP_341405589.1">
    <property type="nucleotide sequence ID" value="NZ_JBBUKT010000005.1"/>
</dbReference>
<evidence type="ECO:0000313" key="3">
    <source>
        <dbReference type="Proteomes" id="UP001371305"/>
    </source>
</evidence>
<feature type="chain" id="PRO_5045806131" description="PDZ domain-containing protein" evidence="1">
    <location>
        <begin position="34"/>
        <end position="534"/>
    </location>
</feature>
<evidence type="ECO:0000256" key="1">
    <source>
        <dbReference type="SAM" id="SignalP"/>
    </source>
</evidence>
<gene>
    <name evidence="2" type="ORF">WKV53_15055</name>
</gene>